<evidence type="ECO:0000256" key="10">
    <source>
        <dbReference type="ARBA" id="ARBA00022932"/>
    </source>
</evidence>
<dbReference type="Pfam" id="PF12169">
    <property type="entry name" value="DNA_pol3_gamma3"/>
    <property type="match status" value="1"/>
</dbReference>
<dbReference type="GO" id="GO:0009360">
    <property type="term" value="C:DNA polymerase III complex"/>
    <property type="evidence" value="ECO:0007669"/>
    <property type="project" value="InterPro"/>
</dbReference>
<dbReference type="GO" id="GO:0005524">
    <property type="term" value="F:ATP binding"/>
    <property type="evidence" value="ECO:0007669"/>
    <property type="project" value="UniProtKB-KW"/>
</dbReference>
<dbReference type="Pfam" id="PF22608">
    <property type="entry name" value="DNAX_ATPase_lid"/>
    <property type="match status" value="1"/>
</dbReference>
<dbReference type="SUPFAM" id="SSF48019">
    <property type="entry name" value="post-AAA+ oligomerization domain-like"/>
    <property type="match status" value="1"/>
</dbReference>
<evidence type="ECO:0000256" key="7">
    <source>
        <dbReference type="ARBA" id="ARBA00022741"/>
    </source>
</evidence>
<evidence type="ECO:0000313" key="13">
    <source>
        <dbReference type="EMBL" id="SVA93064.1"/>
    </source>
</evidence>
<dbReference type="PANTHER" id="PTHR11669:SF0">
    <property type="entry name" value="PROTEIN STICHEL-LIKE 2"/>
    <property type="match status" value="1"/>
</dbReference>
<evidence type="ECO:0000256" key="6">
    <source>
        <dbReference type="ARBA" id="ARBA00022723"/>
    </source>
</evidence>
<dbReference type="InterPro" id="IPR008921">
    <property type="entry name" value="DNA_pol3_clamp-load_cplx_C"/>
</dbReference>
<evidence type="ECO:0000259" key="12">
    <source>
        <dbReference type="SMART" id="SM00382"/>
    </source>
</evidence>
<dbReference type="Gene3D" id="1.20.272.10">
    <property type="match status" value="1"/>
</dbReference>
<sequence length="381" mass="41961">MTDGNYQVLARKWRPQKFDQVVGQSAIVRTLSNALDQGRVAHAYCFSGIRGVGKTTIARLVAKGLNCSKTDVPTSEPCGECTACVEIEESRNLDVVELDAASQTGVDSIRQLNEVARYTPLRDRYRVFIIDETHMLSTNAFNALLKTLEEPPPHVVFMLATTEPHKILPTVLSRCQHYPLGRISQAEITGQLQRIASAENVSVSDDGLAIVAIAADGSLRDAQSLLDKLIAFGGDQVDDETVASLLGMVDRELLFGATKLVAEQDLAGILKFVNKMVEQGTDLHQFALGLLGHLRALLVVATIEKAGEILHLPENDLARLRNQAAMFKIDDLDRAFALLSGSEYTIKQSEVPRYQLEMVLCRLARMPRLEPIEELVSQLRS</sequence>
<keyword evidence="3" id="KW-0808">Transferase</keyword>
<keyword evidence="10" id="KW-0239">DNA-directed DNA polymerase</keyword>
<evidence type="ECO:0000256" key="2">
    <source>
        <dbReference type="ARBA" id="ARBA00012417"/>
    </source>
</evidence>
<name>A0A381ZVD9_9ZZZZ</name>
<dbReference type="InterPro" id="IPR027417">
    <property type="entry name" value="P-loop_NTPase"/>
</dbReference>
<dbReference type="NCBIfam" id="TIGR02397">
    <property type="entry name" value="dnaX_nterm"/>
    <property type="match status" value="1"/>
</dbReference>
<keyword evidence="9" id="KW-0067">ATP-binding</keyword>
<dbReference type="InterPro" id="IPR022754">
    <property type="entry name" value="DNA_pol_III_gamma-3"/>
</dbReference>
<comment type="catalytic activity">
    <reaction evidence="11">
        <text>DNA(n) + a 2'-deoxyribonucleoside 5'-triphosphate = DNA(n+1) + diphosphate</text>
        <dbReference type="Rhea" id="RHEA:22508"/>
        <dbReference type="Rhea" id="RHEA-COMP:17339"/>
        <dbReference type="Rhea" id="RHEA-COMP:17340"/>
        <dbReference type="ChEBI" id="CHEBI:33019"/>
        <dbReference type="ChEBI" id="CHEBI:61560"/>
        <dbReference type="ChEBI" id="CHEBI:173112"/>
        <dbReference type="EC" id="2.7.7.7"/>
    </reaction>
</comment>
<feature type="non-terminal residue" evidence="13">
    <location>
        <position position="381"/>
    </location>
</feature>
<dbReference type="EC" id="2.7.7.7" evidence="2"/>
<keyword evidence="4" id="KW-0548">Nucleotidyltransferase</keyword>
<evidence type="ECO:0000256" key="3">
    <source>
        <dbReference type="ARBA" id="ARBA00022679"/>
    </source>
</evidence>
<accession>A0A381ZVD9</accession>
<evidence type="ECO:0000256" key="9">
    <source>
        <dbReference type="ARBA" id="ARBA00022840"/>
    </source>
</evidence>
<dbReference type="NCBIfam" id="NF004046">
    <property type="entry name" value="PRK05563.1"/>
    <property type="match status" value="1"/>
</dbReference>
<dbReference type="InterPro" id="IPR012763">
    <property type="entry name" value="DNA_pol_III_sug/sutau_N"/>
</dbReference>
<reference evidence="13" key="1">
    <citation type="submission" date="2018-05" db="EMBL/GenBank/DDBJ databases">
        <authorList>
            <person name="Lanie J.A."/>
            <person name="Ng W.-L."/>
            <person name="Kazmierczak K.M."/>
            <person name="Andrzejewski T.M."/>
            <person name="Davidsen T.M."/>
            <person name="Wayne K.J."/>
            <person name="Tettelin H."/>
            <person name="Glass J.I."/>
            <person name="Rusch D."/>
            <person name="Podicherti R."/>
            <person name="Tsui H.-C.T."/>
            <person name="Winkler M.E."/>
        </authorList>
    </citation>
    <scope>NUCLEOTIDE SEQUENCE</scope>
</reference>
<dbReference type="CDD" id="cd00009">
    <property type="entry name" value="AAA"/>
    <property type="match status" value="1"/>
</dbReference>
<evidence type="ECO:0000256" key="11">
    <source>
        <dbReference type="ARBA" id="ARBA00049244"/>
    </source>
</evidence>
<dbReference type="Gene3D" id="1.10.8.60">
    <property type="match status" value="1"/>
</dbReference>
<comment type="similarity">
    <text evidence="1">Belongs to the DnaX/STICHEL family.</text>
</comment>
<keyword evidence="5" id="KW-0235">DNA replication</keyword>
<dbReference type="InterPro" id="IPR050238">
    <property type="entry name" value="DNA_Rep/Repair_Clamp_Loader"/>
</dbReference>
<gene>
    <name evidence="13" type="ORF">METZ01_LOCUS145918</name>
</gene>
<dbReference type="GO" id="GO:0003677">
    <property type="term" value="F:DNA binding"/>
    <property type="evidence" value="ECO:0007669"/>
    <property type="project" value="InterPro"/>
</dbReference>
<keyword evidence="7" id="KW-0547">Nucleotide-binding</keyword>
<feature type="domain" description="AAA+ ATPase" evidence="12">
    <location>
        <begin position="40"/>
        <end position="184"/>
    </location>
</feature>
<keyword evidence="8" id="KW-0862">Zinc</keyword>
<dbReference type="Gene3D" id="3.40.50.300">
    <property type="entry name" value="P-loop containing nucleotide triphosphate hydrolases"/>
    <property type="match status" value="1"/>
</dbReference>
<evidence type="ECO:0000256" key="1">
    <source>
        <dbReference type="ARBA" id="ARBA00006360"/>
    </source>
</evidence>
<evidence type="ECO:0000256" key="4">
    <source>
        <dbReference type="ARBA" id="ARBA00022695"/>
    </source>
</evidence>
<dbReference type="GO" id="GO:0046872">
    <property type="term" value="F:metal ion binding"/>
    <property type="evidence" value="ECO:0007669"/>
    <property type="project" value="UniProtKB-KW"/>
</dbReference>
<dbReference type="AlphaFoldDB" id="A0A381ZVD9"/>
<evidence type="ECO:0000256" key="8">
    <source>
        <dbReference type="ARBA" id="ARBA00022833"/>
    </source>
</evidence>
<dbReference type="PANTHER" id="PTHR11669">
    <property type="entry name" value="REPLICATION FACTOR C / DNA POLYMERASE III GAMMA-TAU SUBUNIT"/>
    <property type="match status" value="1"/>
</dbReference>
<dbReference type="CDD" id="cd18137">
    <property type="entry name" value="HLD_clamp_pol_III_gamma_tau"/>
    <property type="match status" value="1"/>
</dbReference>
<dbReference type="GO" id="GO:0006261">
    <property type="term" value="P:DNA-templated DNA replication"/>
    <property type="evidence" value="ECO:0007669"/>
    <property type="project" value="TreeGrafter"/>
</dbReference>
<dbReference type="FunFam" id="1.10.8.60:FF:000013">
    <property type="entry name" value="DNA polymerase III subunit gamma/tau"/>
    <property type="match status" value="1"/>
</dbReference>
<proteinExistence type="inferred from homology"/>
<dbReference type="SMART" id="SM00382">
    <property type="entry name" value="AAA"/>
    <property type="match status" value="1"/>
</dbReference>
<dbReference type="EMBL" id="UINC01022766">
    <property type="protein sequence ID" value="SVA93064.1"/>
    <property type="molecule type" value="Genomic_DNA"/>
</dbReference>
<dbReference type="GO" id="GO:0003887">
    <property type="term" value="F:DNA-directed DNA polymerase activity"/>
    <property type="evidence" value="ECO:0007669"/>
    <property type="project" value="UniProtKB-KW"/>
</dbReference>
<keyword evidence="6" id="KW-0479">Metal-binding</keyword>
<dbReference type="Pfam" id="PF13177">
    <property type="entry name" value="DNA_pol3_delta2"/>
    <property type="match status" value="1"/>
</dbReference>
<dbReference type="SUPFAM" id="SSF52540">
    <property type="entry name" value="P-loop containing nucleoside triphosphate hydrolases"/>
    <property type="match status" value="1"/>
</dbReference>
<evidence type="ECO:0000256" key="5">
    <source>
        <dbReference type="ARBA" id="ARBA00022705"/>
    </source>
</evidence>
<dbReference type="InterPro" id="IPR003593">
    <property type="entry name" value="AAA+_ATPase"/>
</dbReference>
<dbReference type="InterPro" id="IPR045085">
    <property type="entry name" value="HLD_clamp_pol_III_gamma_tau"/>
</dbReference>
<protein>
    <recommendedName>
        <fullName evidence="2">DNA-directed DNA polymerase</fullName>
        <ecNumber evidence="2">2.7.7.7</ecNumber>
    </recommendedName>
</protein>
<dbReference type="FunFam" id="3.40.50.300:FF:000014">
    <property type="entry name" value="DNA polymerase III subunit gamma/tau"/>
    <property type="match status" value="1"/>
</dbReference>
<organism evidence="13">
    <name type="scientific">marine metagenome</name>
    <dbReference type="NCBI Taxonomy" id="408172"/>
    <lineage>
        <taxon>unclassified sequences</taxon>
        <taxon>metagenomes</taxon>
        <taxon>ecological metagenomes</taxon>
    </lineage>
</organism>